<evidence type="ECO:0000313" key="3">
    <source>
        <dbReference type="Proteomes" id="UP000192907"/>
    </source>
</evidence>
<name>A0A1Y6CNQ7_9BACT</name>
<keyword evidence="3" id="KW-1185">Reference proteome</keyword>
<reference evidence="3" key="1">
    <citation type="submission" date="2017-04" db="EMBL/GenBank/DDBJ databases">
        <authorList>
            <person name="Varghese N."/>
            <person name="Submissions S."/>
        </authorList>
    </citation>
    <scope>NUCLEOTIDE SEQUENCE [LARGE SCALE GENOMIC DNA]</scope>
    <source>
        <strain evidence="3">RKEM611</strain>
    </source>
</reference>
<proteinExistence type="predicted"/>
<dbReference type="RefSeq" id="WP_132325615.1">
    <property type="nucleotide sequence ID" value="NZ_FWZT01000035.1"/>
</dbReference>
<protein>
    <submittedName>
        <fullName evidence="2">Uncharacterized protein</fullName>
    </submittedName>
</protein>
<organism evidence="2 3">
    <name type="scientific">Pseudobacteriovorax antillogorgiicola</name>
    <dbReference type="NCBI Taxonomy" id="1513793"/>
    <lineage>
        <taxon>Bacteria</taxon>
        <taxon>Pseudomonadati</taxon>
        <taxon>Bdellovibrionota</taxon>
        <taxon>Oligoflexia</taxon>
        <taxon>Oligoflexales</taxon>
        <taxon>Pseudobacteriovoracaceae</taxon>
        <taxon>Pseudobacteriovorax</taxon>
    </lineage>
</organism>
<evidence type="ECO:0000313" key="2">
    <source>
        <dbReference type="EMBL" id="SMF80463.1"/>
    </source>
</evidence>
<evidence type="ECO:0000256" key="1">
    <source>
        <dbReference type="SAM" id="MobiDB-lite"/>
    </source>
</evidence>
<dbReference type="Proteomes" id="UP000192907">
    <property type="component" value="Unassembled WGS sequence"/>
</dbReference>
<sequence length="387" mass="44679">MSDEIQFTSIDFAKAYGILLDRTGLPHAMTTGFLLQFLQNPRNYRGRGYSVDSCWEISNAKLAAELHRRAASTGSNYKDAWLAFNFVELNDKDYSSSVYMQNGEYFKHGCSNTHQIRITKAFRDFLIAVKNGEEIQDEMLEAFIPGKEYGKRHYRKRRMNNANARTSTQRRYAQENGTEVPPDCLLLTPEERRKRLYKRPDIYIENLKQTRRPTRRQRREIKGWKHKFLIDYNVYGLEEALRRLKRSMKAAGWAREDYIIAVLNMLSKRGTENDQLFAINFVFNKPFIDLVDTLTEEPNKLPAALSNHVDMLQSANIPSMVIPKVFSYWLSKVAYSSQLKASIKGFVNQLIHQGQANQWTEEEPTPQAPTTAPALDFGDLESGIPDP</sequence>
<accession>A0A1Y6CNQ7</accession>
<gene>
    <name evidence="2" type="ORF">SAMN06296036_13516</name>
</gene>
<dbReference type="AlphaFoldDB" id="A0A1Y6CNQ7"/>
<feature type="region of interest" description="Disordered" evidence="1">
    <location>
        <begin position="357"/>
        <end position="387"/>
    </location>
</feature>
<dbReference type="STRING" id="1513793.SAMN06296036_13516"/>
<dbReference type="EMBL" id="FWZT01000035">
    <property type="protein sequence ID" value="SMF80463.1"/>
    <property type="molecule type" value="Genomic_DNA"/>
</dbReference>